<evidence type="ECO:0000256" key="1">
    <source>
        <dbReference type="SAM" id="MobiDB-lite"/>
    </source>
</evidence>
<gene>
    <name evidence="3" type="ORF">TAV2_LOCUS19140</name>
</gene>
<evidence type="ECO:0000313" key="4">
    <source>
        <dbReference type="Proteomes" id="UP000836841"/>
    </source>
</evidence>
<dbReference type="Gene3D" id="1.20.1280.50">
    <property type="match status" value="1"/>
</dbReference>
<dbReference type="Proteomes" id="UP000836841">
    <property type="component" value="Chromosome 6"/>
</dbReference>
<feature type="domain" description="KIB1-4 beta-propeller" evidence="2">
    <location>
        <begin position="124"/>
        <end position="350"/>
    </location>
</feature>
<dbReference type="SUPFAM" id="SSF50965">
    <property type="entry name" value="Galactose oxidase, central domain"/>
    <property type="match status" value="1"/>
</dbReference>
<name>A0AAU9SR53_THLAR</name>
<evidence type="ECO:0000259" key="2">
    <source>
        <dbReference type="Pfam" id="PF03478"/>
    </source>
</evidence>
<protein>
    <recommendedName>
        <fullName evidence="2">KIB1-4 beta-propeller domain-containing protein</fullName>
    </recommendedName>
</protein>
<accession>A0AAU9SR53</accession>
<evidence type="ECO:0000313" key="3">
    <source>
        <dbReference type="EMBL" id="CAH2071278.1"/>
    </source>
</evidence>
<dbReference type="InterPro" id="IPR036047">
    <property type="entry name" value="F-box-like_dom_sf"/>
</dbReference>
<keyword evidence="4" id="KW-1185">Reference proteome</keyword>
<dbReference type="PANTHER" id="PTHR33127">
    <property type="entry name" value="TRANSMEMBRANE PROTEIN"/>
    <property type="match status" value="1"/>
</dbReference>
<organism evidence="3 4">
    <name type="scientific">Thlaspi arvense</name>
    <name type="common">Field penny-cress</name>
    <dbReference type="NCBI Taxonomy" id="13288"/>
    <lineage>
        <taxon>Eukaryota</taxon>
        <taxon>Viridiplantae</taxon>
        <taxon>Streptophyta</taxon>
        <taxon>Embryophyta</taxon>
        <taxon>Tracheophyta</taxon>
        <taxon>Spermatophyta</taxon>
        <taxon>Magnoliopsida</taxon>
        <taxon>eudicotyledons</taxon>
        <taxon>Gunneridae</taxon>
        <taxon>Pentapetalae</taxon>
        <taxon>rosids</taxon>
        <taxon>malvids</taxon>
        <taxon>Brassicales</taxon>
        <taxon>Brassicaceae</taxon>
        <taxon>Thlaspideae</taxon>
        <taxon>Thlaspi</taxon>
    </lineage>
</organism>
<dbReference type="Pfam" id="PF03478">
    <property type="entry name" value="Beta-prop_KIB1-4"/>
    <property type="match status" value="1"/>
</dbReference>
<feature type="region of interest" description="Disordered" evidence="1">
    <location>
        <begin position="1"/>
        <end position="55"/>
    </location>
</feature>
<reference evidence="3 4" key="1">
    <citation type="submission" date="2022-03" db="EMBL/GenBank/DDBJ databases">
        <authorList>
            <person name="Nunn A."/>
            <person name="Chopra R."/>
            <person name="Nunn A."/>
            <person name="Contreras Garrido A."/>
        </authorList>
    </citation>
    <scope>NUCLEOTIDE SEQUENCE [LARGE SCALE GENOMIC DNA]</scope>
</reference>
<dbReference type="SUPFAM" id="SSF81383">
    <property type="entry name" value="F-box domain"/>
    <property type="match status" value="1"/>
</dbReference>
<dbReference type="InterPro" id="IPR005174">
    <property type="entry name" value="KIB1-4_b-propeller"/>
</dbReference>
<dbReference type="InterPro" id="IPR011043">
    <property type="entry name" value="Gal_Oxase/kelch_b-propeller"/>
</dbReference>
<dbReference type="PANTHER" id="PTHR33127:SF30">
    <property type="entry name" value="F-BOX DOMAIN-CONTAINING PROTEIN"/>
    <property type="match status" value="1"/>
</dbReference>
<dbReference type="AlphaFoldDB" id="A0AAU9SR53"/>
<sequence>MKHKKTLQILDSQKSHMRPPLPRHTQQPSPAMASHSPLSTTVARKRSKTQSEEALNPSFADLPSSLLEVIMSQLVLKDNIRASAACKSWLEAGVSVRVVEKHPWLLCFSKHGSLIKLRDPLQWKSYTLDLPELAKSTVCYSRDGWLLMHRSSSSDIFFFNPFSRELISLPKLDLSFEEIAFSCSPTMDSCVVIALNFVVDNTATAVTASTCSPGATEWITEDFPTRIRGDLMQSKLVYLKNRFFCFNAARGVLCSFKPSSRKWRLHPFAYIDSDHQWNGYEKAGFLAEKNGELFLMFTSGNEKPRVYKFSTLVWQEMSITDLDGLTIFVSFHNSELRSNLPWMRNNVYFSRSGYNRKRCVSYSFDESRYDPCKEWQNWSELCPPQTLWIDPPNNVLDYL</sequence>
<dbReference type="EMBL" id="OU466862">
    <property type="protein sequence ID" value="CAH2071278.1"/>
    <property type="molecule type" value="Genomic_DNA"/>
</dbReference>
<proteinExistence type="predicted"/>